<evidence type="ECO:0000313" key="2">
    <source>
        <dbReference type="EMBL" id="HJE39314.1"/>
    </source>
</evidence>
<dbReference type="EMBL" id="DYXT01000029">
    <property type="protein sequence ID" value="HJE39314.1"/>
    <property type="molecule type" value="Genomic_DNA"/>
</dbReference>
<comment type="caution">
    <text evidence="2">The sequence shown here is derived from an EMBL/GenBank/DDBJ whole genome shotgun (WGS) entry which is preliminary data.</text>
</comment>
<dbReference type="SUPFAM" id="SSF53448">
    <property type="entry name" value="Nucleotide-diphospho-sugar transferases"/>
    <property type="match status" value="1"/>
</dbReference>
<dbReference type="InterPro" id="IPR029044">
    <property type="entry name" value="Nucleotide-diphossugar_trans"/>
</dbReference>
<dbReference type="InterPro" id="IPR001173">
    <property type="entry name" value="Glyco_trans_2-like"/>
</dbReference>
<keyword evidence="2" id="KW-0328">Glycosyltransferase</keyword>
<dbReference type="Proteomes" id="UP000711407">
    <property type="component" value="Unassembled WGS sequence"/>
</dbReference>
<evidence type="ECO:0000313" key="3">
    <source>
        <dbReference type="Proteomes" id="UP000711407"/>
    </source>
</evidence>
<reference evidence="2" key="1">
    <citation type="journal article" date="2021" name="PeerJ">
        <title>Extensive microbial diversity within the chicken gut microbiome revealed by metagenomics and culture.</title>
        <authorList>
            <person name="Gilroy R."/>
            <person name="Ravi A."/>
            <person name="Getino M."/>
            <person name="Pursley I."/>
            <person name="Horton D.L."/>
            <person name="Alikhan N.F."/>
            <person name="Baker D."/>
            <person name="Gharbi K."/>
            <person name="Hall N."/>
            <person name="Watson M."/>
            <person name="Adriaenssens E.M."/>
            <person name="Foster-Nyarko E."/>
            <person name="Jarju S."/>
            <person name="Secka A."/>
            <person name="Antonio M."/>
            <person name="Oren A."/>
            <person name="Chaudhuri R.R."/>
            <person name="La Ragione R."/>
            <person name="Hildebrand F."/>
            <person name="Pallen M.J."/>
        </authorList>
    </citation>
    <scope>NUCLEOTIDE SEQUENCE</scope>
    <source>
        <strain evidence="2">4100</strain>
    </source>
</reference>
<sequence length="336" mass="37851">MKKFSVIIPVYNRIDEIRDLLESLSKQTSGDFEVIIVEDGSTVPCEAVVDCYRDVLALKYFRKENEGRSIARNYGMERSEGEYLVFFDSDCVIPPSYFENLAKALAESPSDCFGGPDAAHESFTDTQKAINYAMTSFLTTGGIRGGKVQMEKFVPRTFNMGFSREVYRRVGGFREMFSEDIDMSTRISNAGFRTTLYRQCPVWHKRRVDFRKFWRQVHVFGMSRITLKLLYPGSLKAVHTLPALAVVIGCVLVALGIFVSPWWLLPLGVYLAAIFADACARTRRLKVAVLALPASVIQICGYGTGFIRAYVDKILLGHGRDIAQEIEVRKGANEKL</sequence>
<dbReference type="PANTHER" id="PTHR43685:SF2">
    <property type="entry name" value="GLYCOSYLTRANSFERASE 2-LIKE DOMAIN-CONTAINING PROTEIN"/>
    <property type="match status" value="1"/>
</dbReference>
<reference evidence="2" key="2">
    <citation type="submission" date="2021-09" db="EMBL/GenBank/DDBJ databases">
        <authorList>
            <person name="Gilroy R."/>
        </authorList>
    </citation>
    <scope>NUCLEOTIDE SEQUENCE</scope>
    <source>
        <strain evidence="2">4100</strain>
    </source>
</reference>
<dbReference type="InterPro" id="IPR050834">
    <property type="entry name" value="Glycosyltransf_2"/>
</dbReference>
<organism evidence="2 3">
    <name type="scientific">Candidatus Amulumruptor caecigallinarius</name>
    <dbReference type="NCBI Taxonomy" id="2109911"/>
    <lineage>
        <taxon>Bacteria</taxon>
        <taxon>Pseudomonadati</taxon>
        <taxon>Bacteroidota</taxon>
        <taxon>Bacteroidia</taxon>
        <taxon>Bacteroidales</taxon>
        <taxon>Muribaculaceae</taxon>
        <taxon>Candidatus Amulumruptor</taxon>
    </lineage>
</organism>
<dbReference type="Gene3D" id="3.90.550.10">
    <property type="entry name" value="Spore Coat Polysaccharide Biosynthesis Protein SpsA, Chain A"/>
    <property type="match status" value="1"/>
</dbReference>
<dbReference type="EC" id="2.4.-.-" evidence="2"/>
<dbReference type="Pfam" id="PF00535">
    <property type="entry name" value="Glycos_transf_2"/>
    <property type="match status" value="1"/>
</dbReference>
<evidence type="ECO:0000259" key="1">
    <source>
        <dbReference type="Pfam" id="PF00535"/>
    </source>
</evidence>
<proteinExistence type="predicted"/>
<keyword evidence="2" id="KW-0808">Transferase</keyword>
<dbReference type="AlphaFoldDB" id="A0A4Q0U7U4"/>
<dbReference type="PANTHER" id="PTHR43685">
    <property type="entry name" value="GLYCOSYLTRANSFERASE"/>
    <property type="match status" value="1"/>
</dbReference>
<dbReference type="GO" id="GO:0016757">
    <property type="term" value="F:glycosyltransferase activity"/>
    <property type="evidence" value="ECO:0007669"/>
    <property type="project" value="UniProtKB-KW"/>
</dbReference>
<feature type="domain" description="Glycosyltransferase 2-like" evidence="1">
    <location>
        <begin position="5"/>
        <end position="169"/>
    </location>
</feature>
<name>A0A4Q0U7U4_9BACT</name>
<accession>A0A4Q0U7U4</accession>
<gene>
    <name evidence="2" type="ORF">K8V47_06120</name>
</gene>
<protein>
    <submittedName>
        <fullName evidence="2">Glycosyltransferase</fullName>
        <ecNumber evidence="2">2.4.-.-</ecNumber>
    </submittedName>
</protein>